<dbReference type="AlphaFoldDB" id="D0N5I1"/>
<keyword evidence="3" id="KW-1185">Reference proteome</keyword>
<reference evidence="3" key="1">
    <citation type="journal article" date="2009" name="Nature">
        <title>Genome sequence and analysis of the Irish potato famine pathogen Phytophthora infestans.</title>
        <authorList>
            <consortium name="The Broad Institute Genome Sequencing Platform"/>
            <person name="Haas B.J."/>
            <person name="Kamoun S."/>
            <person name="Zody M.C."/>
            <person name="Jiang R.H."/>
            <person name="Handsaker R.E."/>
            <person name="Cano L.M."/>
            <person name="Grabherr M."/>
            <person name="Kodira C.D."/>
            <person name="Raffaele S."/>
            <person name="Torto-Alalibo T."/>
            <person name="Bozkurt T.O."/>
            <person name="Ah-Fong A.M."/>
            <person name="Alvarado L."/>
            <person name="Anderson V.L."/>
            <person name="Armstrong M.R."/>
            <person name="Avrova A."/>
            <person name="Baxter L."/>
            <person name="Beynon J."/>
            <person name="Boevink P.C."/>
            <person name="Bollmann S.R."/>
            <person name="Bos J.I."/>
            <person name="Bulone V."/>
            <person name="Cai G."/>
            <person name="Cakir C."/>
            <person name="Carrington J.C."/>
            <person name="Chawner M."/>
            <person name="Conti L."/>
            <person name="Costanzo S."/>
            <person name="Ewan R."/>
            <person name="Fahlgren N."/>
            <person name="Fischbach M.A."/>
            <person name="Fugelstad J."/>
            <person name="Gilroy E.M."/>
            <person name="Gnerre S."/>
            <person name="Green P.J."/>
            <person name="Grenville-Briggs L.J."/>
            <person name="Griffith J."/>
            <person name="Grunwald N.J."/>
            <person name="Horn K."/>
            <person name="Horner N.R."/>
            <person name="Hu C.H."/>
            <person name="Huitema E."/>
            <person name="Jeong D.H."/>
            <person name="Jones A.M."/>
            <person name="Jones J.D."/>
            <person name="Jones R.W."/>
            <person name="Karlsson E.K."/>
            <person name="Kunjeti S.G."/>
            <person name="Lamour K."/>
            <person name="Liu Z."/>
            <person name="Ma L."/>
            <person name="Maclean D."/>
            <person name="Chibucos M.C."/>
            <person name="McDonald H."/>
            <person name="McWalters J."/>
            <person name="Meijer H.J."/>
            <person name="Morgan W."/>
            <person name="Morris P.F."/>
            <person name="Munro C.A."/>
            <person name="O'Neill K."/>
            <person name="Ospina-Giraldo M."/>
            <person name="Pinzon A."/>
            <person name="Pritchard L."/>
            <person name="Ramsahoye B."/>
            <person name="Ren Q."/>
            <person name="Restrepo S."/>
            <person name="Roy S."/>
            <person name="Sadanandom A."/>
            <person name="Savidor A."/>
            <person name="Schornack S."/>
            <person name="Schwartz D.C."/>
            <person name="Schumann U.D."/>
            <person name="Schwessinger B."/>
            <person name="Seyer L."/>
            <person name="Sharpe T."/>
            <person name="Silvar C."/>
            <person name="Song J."/>
            <person name="Studholme D.J."/>
            <person name="Sykes S."/>
            <person name="Thines M."/>
            <person name="van de Vondervoort P.J."/>
            <person name="Phuntumart V."/>
            <person name="Wawra S."/>
            <person name="Weide R."/>
            <person name="Win J."/>
            <person name="Young C."/>
            <person name="Zhou S."/>
            <person name="Fry W."/>
            <person name="Meyers B.C."/>
            <person name="van West P."/>
            <person name="Ristaino J."/>
            <person name="Govers F."/>
            <person name="Birch P.R."/>
            <person name="Whisson S.C."/>
            <person name="Judelson H.S."/>
            <person name="Nusbaum C."/>
        </authorList>
    </citation>
    <scope>NUCLEOTIDE SEQUENCE [LARGE SCALE GENOMIC DNA]</scope>
    <source>
        <strain evidence="3">T30-4</strain>
    </source>
</reference>
<dbReference type="Proteomes" id="UP000006643">
    <property type="component" value="Unassembled WGS sequence"/>
</dbReference>
<organism evidence="2 3">
    <name type="scientific">Phytophthora infestans (strain T30-4)</name>
    <name type="common">Potato late blight agent</name>
    <dbReference type="NCBI Taxonomy" id="403677"/>
    <lineage>
        <taxon>Eukaryota</taxon>
        <taxon>Sar</taxon>
        <taxon>Stramenopiles</taxon>
        <taxon>Oomycota</taxon>
        <taxon>Peronosporomycetes</taxon>
        <taxon>Peronosporales</taxon>
        <taxon>Peronosporaceae</taxon>
        <taxon>Phytophthora</taxon>
    </lineage>
</organism>
<accession>D0N5I1</accession>
<gene>
    <name evidence="2" type="ORF">PITG_05711</name>
</gene>
<dbReference type="GeneID" id="9471762"/>
<proteinExistence type="predicted"/>
<keyword evidence="1" id="KW-1133">Transmembrane helix</keyword>
<sequence length="149" mass="16901">MRTTMVYQSIRTGTDIYSHPSSSYRLFKPSPDFTRSADALSQNQATLSLKDADLQLNPSLEPIEFRIGKKIFGLSAFSVLFGYSCASLISVFSFKVAIVKSCDHLIARYSKQSSLFNFIQRPEAEAIKRRKRYGHVPRFVKHITSVVQD</sequence>
<keyword evidence="1" id="KW-0472">Membrane</keyword>
<feature type="transmembrane region" description="Helical" evidence="1">
    <location>
        <begin position="71"/>
        <end position="94"/>
    </location>
</feature>
<evidence type="ECO:0008006" key="4">
    <source>
        <dbReference type="Google" id="ProtNLM"/>
    </source>
</evidence>
<keyword evidence="1" id="KW-0812">Transmembrane</keyword>
<dbReference type="EMBL" id="DS028126">
    <property type="protein sequence ID" value="EEY70322.1"/>
    <property type="molecule type" value="Genomic_DNA"/>
</dbReference>
<evidence type="ECO:0000256" key="1">
    <source>
        <dbReference type="SAM" id="Phobius"/>
    </source>
</evidence>
<name>D0N5I1_PHYIT</name>
<protein>
    <recommendedName>
        <fullName evidence="4">Transmembrane protein</fullName>
    </recommendedName>
</protein>
<dbReference type="InParanoid" id="D0N5I1"/>
<dbReference type="RefSeq" id="XP_002997976.1">
    <property type="nucleotide sequence ID" value="XM_002997930.1"/>
</dbReference>
<dbReference type="HOGENOM" id="CLU_1753284_0_0_1"/>
<evidence type="ECO:0000313" key="2">
    <source>
        <dbReference type="EMBL" id="EEY70322.1"/>
    </source>
</evidence>
<dbReference type="VEuPathDB" id="FungiDB:PITG_05711"/>
<evidence type="ECO:0000313" key="3">
    <source>
        <dbReference type="Proteomes" id="UP000006643"/>
    </source>
</evidence>
<dbReference type="KEGG" id="pif:PITG_05711"/>